<evidence type="ECO:0000313" key="2">
    <source>
        <dbReference type="Proteomes" id="UP001383096"/>
    </source>
</evidence>
<dbReference type="AlphaFoldDB" id="A0AAX4LHL2"/>
<dbReference type="EMBL" id="CP146670">
    <property type="protein sequence ID" value="WWX73829.1"/>
    <property type="molecule type" value="Genomic_DNA"/>
</dbReference>
<name>A0AAX4LHL2_ECOLX</name>
<protein>
    <submittedName>
        <fullName evidence="1">Phage minor tail protein L</fullName>
    </submittedName>
</protein>
<accession>A0AAX4LHL2</accession>
<dbReference type="GO" id="GO:0051536">
    <property type="term" value="F:iron-sulfur cluster binding"/>
    <property type="evidence" value="ECO:0007669"/>
    <property type="project" value="InterPro"/>
</dbReference>
<organism evidence="1 2">
    <name type="scientific">Escherichia coli</name>
    <dbReference type="NCBI Taxonomy" id="562"/>
    <lineage>
        <taxon>Bacteria</taxon>
        <taxon>Pseudomonadati</taxon>
        <taxon>Pseudomonadota</taxon>
        <taxon>Gammaproteobacteria</taxon>
        <taxon>Enterobacterales</taxon>
        <taxon>Enterobacteriaceae</taxon>
        <taxon>Escherichia</taxon>
    </lineage>
</organism>
<dbReference type="InterPro" id="IPR006487">
    <property type="entry name" value="Phage_lambda_L"/>
</dbReference>
<dbReference type="Proteomes" id="UP001383096">
    <property type="component" value="Chromosome"/>
</dbReference>
<dbReference type="GO" id="GO:0046718">
    <property type="term" value="P:symbiont entry into host cell"/>
    <property type="evidence" value="ECO:0007669"/>
    <property type="project" value="InterPro"/>
</dbReference>
<sequence>MRNIPREMIIDSVDAGVGAVIDLFELDLTPLGGEVIRFHSGANGYYGQVIWKGVAYNSYPIEATGFEMKNEGVYSRPQMVVANIGGLITGMNNDFNDLRGMKVTRRQVEVKYLDAVNFPNGNPDADPSIEAVSFYVVEAMSEETAEQVQYELSTPIDADKAVIPGRTILADVCQWQYRGDGCMYAGGPVANDKDEPTSDPKADRCSHRLSGCRLRFPRPNPLPISCFPGSSKVG</sequence>
<reference evidence="1" key="1">
    <citation type="submission" date="2024-03" db="EMBL/GenBank/DDBJ databases">
        <title>Epithelial relay of microbial signals coordinates intestinal macrophage supported barrier repair.</title>
        <authorList>
            <person name="Tsai M.T."/>
        </authorList>
    </citation>
    <scope>NUCLEOTIDE SEQUENCE</scope>
    <source>
        <strain evidence="1">MS 21-1</strain>
    </source>
</reference>
<dbReference type="Pfam" id="PF05100">
    <property type="entry name" value="Phage_tail_L"/>
    <property type="match status" value="1"/>
</dbReference>
<dbReference type="RefSeq" id="WP_001244459.1">
    <property type="nucleotide sequence ID" value="NZ_CP146670.1"/>
</dbReference>
<proteinExistence type="predicted"/>
<dbReference type="GO" id="GO:0030430">
    <property type="term" value="C:host cell cytoplasm"/>
    <property type="evidence" value="ECO:0007669"/>
    <property type="project" value="InterPro"/>
</dbReference>
<evidence type="ECO:0000313" key="1">
    <source>
        <dbReference type="EMBL" id="WWX73829.1"/>
    </source>
</evidence>
<gene>
    <name evidence="1" type="ORF">V9Z47_12860</name>
</gene>
<dbReference type="NCBIfam" id="TIGR01600">
    <property type="entry name" value="phage_tail_L"/>
    <property type="match status" value="1"/>
</dbReference>